<dbReference type="PANTHER" id="PTHR35688:SF2">
    <property type="entry name" value="NAD(P)-LINKED OXIDOREDUCTASE SUPERFAMILY PROTEIN"/>
    <property type="match status" value="1"/>
</dbReference>
<sequence>MLHELTLAAVSRAFIIRYRFTSCRVSVISRLSGADRTDFPYSSVTSVVVVPRFIGERSDIIITLKDGTKVDSGASLGSARSPITAAPWPPPRAPSLVARKMLIKSVVWQELSSHRGALQCQMANVQKRLRFQVQIFDQSTALAIFRGKAAYEATSCFSRELPGLLQHEEAVNQQRRQQAQAGNETLLI</sequence>
<dbReference type="PANTHER" id="PTHR35688">
    <property type="entry name" value="NAD(P)-LINKED OXIDOREDUCTASE SUPERFAMILY PROTEIN"/>
    <property type="match status" value="1"/>
</dbReference>
<proteinExistence type="predicted"/>
<protein>
    <recommendedName>
        <fullName evidence="1">YdbS-like PH domain-containing protein</fullName>
    </recommendedName>
</protein>
<reference evidence="2" key="2">
    <citation type="submission" date="2018-05" db="EMBL/GenBank/DDBJ databases">
        <title>OpunRS2 (Oryza punctata Reference Sequence Version 2).</title>
        <authorList>
            <person name="Zhang J."/>
            <person name="Kudrna D."/>
            <person name="Lee S."/>
            <person name="Talag J."/>
            <person name="Welchert J."/>
            <person name="Wing R.A."/>
        </authorList>
    </citation>
    <scope>NUCLEOTIDE SEQUENCE [LARGE SCALE GENOMIC DNA]</scope>
</reference>
<dbReference type="Gramene" id="OPUNC05G14330.1">
    <property type="protein sequence ID" value="OPUNC05G14330.1"/>
    <property type="gene ID" value="OPUNC05G14330"/>
</dbReference>
<dbReference type="EnsemblPlants" id="OPUNC05G14330.1">
    <property type="protein sequence ID" value="OPUNC05G14330.1"/>
    <property type="gene ID" value="OPUNC05G14330"/>
</dbReference>
<dbReference type="HOGENOM" id="CLU_1443223_0_0_1"/>
<feature type="domain" description="YdbS-like PH" evidence="1">
    <location>
        <begin position="16"/>
        <end position="69"/>
    </location>
</feature>
<dbReference type="Proteomes" id="UP000026962">
    <property type="component" value="Chromosome 5"/>
</dbReference>
<evidence type="ECO:0000313" key="2">
    <source>
        <dbReference type="EnsemblPlants" id="OPUNC05G14330.1"/>
    </source>
</evidence>
<dbReference type="AlphaFoldDB" id="A0A0E0L2G9"/>
<dbReference type="STRING" id="4537.A0A0E0L2G9"/>
<accession>A0A0E0L2G9</accession>
<evidence type="ECO:0000313" key="3">
    <source>
        <dbReference type="Proteomes" id="UP000026962"/>
    </source>
</evidence>
<dbReference type="Pfam" id="PF03703">
    <property type="entry name" value="bPH_2"/>
    <property type="match status" value="1"/>
</dbReference>
<evidence type="ECO:0000259" key="1">
    <source>
        <dbReference type="Pfam" id="PF03703"/>
    </source>
</evidence>
<organism evidence="2">
    <name type="scientific">Oryza punctata</name>
    <name type="common">Red rice</name>
    <dbReference type="NCBI Taxonomy" id="4537"/>
    <lineage>
        <taxon>Eukaryota</taxon>
        <taxon>Viridiplantae</taxon>
        <taxon>Streptophyta</taxon>
        <taxon>Embryophyta</taxon>
        <taxon>Tracheophyta</taxon>
        <taxon>Spermatophyta</taxon>
        <taxon>Magnoliopsida</taxon>
        <taxon>Liliopsida</taxon>
        <taxon>Poales</taxon>
        <taxon>Poaceae</taxon>
        <taxon>BOP clade</taxon>
        <taxon>Oryzoideae</taxon>
        <taxon>Oryzeae</taxon>
        <taxon>Oryzinae</taxon>
        <taxon>Oryza</taxon>
    </lineage>
</organism>
<keyword evidence="3" id="KW-1185">Reference proteome</keyword>
<name>A0A0E0L2G9_ORYPU</name>
<dbReference type="InterPro" id="IPR005182">
    <property type="entry name" value="YdbS-like_PH"/>
</dbReference>
<reference evidence="2" key="1">
    <citation type="submission" date="2015-04" db="UniProtKB">
        <authorList>
            <consortium name="EnsemblPlants"/>
        </authorList>
    </citation>
    <scope>IDENTIFICATION</scope>
</reference>